<evidence type="ECO:0000256" key="2">
    <source>
        <dbReference type="SAM" id="Phobius"/>
    </source>
</evidence>
<proteinExistence type="predicted"/>
<feature type="transmembrane region" description="Helical" evidence="2">
    <location>
        <begin position="176"/>
        <end position="194"/>
    </location>
</feature>
<feature type="transmembrane region" description="Helical" evidence="2">
    <location>
        <begin position="96"/>
        <end position="116"/>
    </location>
</feature>
<evidence type="ECO:0000313" key="3">
    <source>
        <dbReference type="EMBL" id="GFR44177.1"/>
    </source>
</evidence>
<name>A0AAD3DNV0_9CHLO</name>
<organism evidence="3 4">
    <name type="scientific">Astrephomene gubernaculifera</name>
    <dbReference type="NCBI Taxonomy" id="47775"/>
    <lineage>
        <taxon>Eukaryota</taxon>
        <taxon>Viridiplantae</taxon>
        <taxon>Chlorophyta</taxon>
        <taxon>core chlorophytes</taxon>
        <taxon>Chlorophyceae</taxon>
        <taxon>CS clade</taxon>
        <taxon>Chlamydomonadales</taxon>
        <taxon>Astrephomenaceae</taxon>
        <taxon>Astrephomene</taxon>
    </lineage>
</organism>
<evidence type="ECO:0000256" key="1">
    <source>
        <dbReference type="SAM" id="MobiDB-lite"/>
    </source>
</evidence>
<sequence length="269" mass="28667">MTSSLAARVHPKLCPSRLQQRALPRCLRLNASRGGRRKGDYVDRDDVRRGSSSGSSNRRRADSGSSGFQFSRRGGMYRLQYNEYETEIREDEAWKVALPLLGGLVLAASVIGPLVVGLAFTAVALGAALSAGAIFTSLFLPFFLLVGAGALLFGGLTFSAFAALGTALLLPKLMSMAVAAAGLGAGAMAVSLFLKPAANKARKQHGSVRGVYGRGEADEEEDGEVVVAAEVEAAAEEEARGAAVDPDVDRQLREFDALLAERERQRRRR</sequence>
<evidence type="ECO:0000313" key="4">
    <source>
        <dbReference type="Proteomes" id="UP001054857"/>
    </source>
</evidence>
<dbReference type="AlphaFoldDB" id="A0AAD3DNV0"/>
<reference evidence="3 4" key="1">
    <citation type="journal article" date="2021" name="Sci. Rep.">
        <title>Genome sequencing of the multicellular alga Astrephomene provides insights into convergent evolution of germ-soma differentiation.</title>
        <authorList>
            <person name="Yamashita S."/>
            <person name="Yamamoto K."/>
            <person name="Matsuzaki R."/>
            <person name="Suzuki S."/>
            <person name="Yamaguchi H."/>
            <person name="Hirooka S."/>
            <person name="Minakuchi Y."/>
            <person name="Miyagishima S."/>
            <person name="Kawachi M."/>
            <person name="Toyoda A."/>
            <person name="Nozaki H."/>
        </authorList>
    </citation>
    <scope>NUCLEOTIDE SEQUENCE [LARGE SCALE GENOMIC DNA]</scope>
    <source>
        <strain evidence="3 4">NIES-4017</strain>
    </source>
</reference>
<keyword evidence="2" id="KW-0812">Transmembrane</keyword>
<protein>
    <submittedName>
        <fullName evidence="3">Uncharacterized protein</fullName>
    </submittedName>
</protein>
<feature type="transmembrane region" description="Helical" evidence="2">
    <location>
        <begin position="122"/>
        <end position="144"/>
    </location>
</feature>
<keyword evidence="2" id="KW-1133">Transmembrane helix</keyword>
<keyword evidence="4" id="KW-1185">Reference proteome</keyword>
<dbReference type="EMBL" id="BMAR01000007">
    <property type="protein sequence ID" value="GFR44177.1"/>
    <property type="molecule type" value="Genomic_DNA"/>
</dbReference>
<feature type="transmembrane region" description="Helical" evidence="2">
    <location>
        <begin position="151"/>
        <end position="170"/>
    </location>
</feature>
<dbReference type="Proteomes" id="UP001054857">
    <property type="component" value="Unassembled WGS sequence"/>
</dbReference>
<comment type="caution">
    <text evidence="3">The sequence shown here is derived from an EMBL/GenBank/DDBJ whole genome shotgun (WGS) entry which is preliminary data.</text>
</comment>
<gene>
    <name evidence="3" type="ORF">Agub_g5352</name>
</gene>
<keyword evidence="2" id="KW-0472">Membrane</keyword>
<feature type="region of interest" description="Disordered" evidence="1">
    <location>
        <begin position="34"/>
        <end position="69"/>
    </location>
</feature>
<feature type="compositionally biased region" description="Basic and acidic residues" evidence="1">
    <location>
        <begin position="37"/>
        <end position="49"/>
    </location>
</feature>
<accession>A0AAD3DNV0</accession>